<accession>A0A8H5NLK2</accession>
<evidence type="ECO:0000313" key="4">
    <source>
        <dbReference type="Proteomes" id="UP000544095"/>
    </source>
</evidence>
<keyword evidence="3" id="KW-0418">Kinase</keyword>
<dbReference type="GO" id="GO:0016301">
    <property type="term" value="F:kinase activity"/>
    <property type="evidence" value="ECO:0007669"/>
    <property type="project" value="UniProtKB-KW"/>
</dbReference>
<dbReference type="SMART" id="SM00355">
    <property type="entry name" value="ZnF_C2H2"/>
    <property type="match status" value="4"/>
</dbReference>
<evidence type="ECO:0000256" key="1">
    <source>
        <dbReference type="SAM" id="MobiDB-lite"/>
    </source>
</evidence>
<feature type="region of interest" description="Disordered" evidence="1">
    <location>
        <begin position="749"/>
        <end position="781"/>
    </location>
</feature>
<feature type="domain" description="C2H2-type" evidence="2">
    <location>
        <begin position="471"/>
        <end position="491"/>
    </location>
</feature>
<feature type="compositionally biased region" description="Polar residues" evidence="1">
    <location>
        <begin position="309"/>
        <end position="328"/>
    </location>
</feature>
<dbReference type="EMBL" id="JAAOAR010001263">
    <property type="protein sequence ID" value="KAF5569138.1"/>
    <property type="molecule type" value="Genomic_DNA"/>
</dbReference>
<name>A0A8H5NLK2_9HYPO</name>
<feature type="region of interest" description="Disordered" evidence="1">
    <location>
        <begin position="594"/>
        <end position="630"/>
    </location>
</feature>
<protein>
    <submittedName>
        <fullName evidence="3">Kinase domain-containing protein</fullName>
    </submittedName>
</protein>
<proteinExistence type="predicted"/>
<keyword evidence="4" id="KW-1185">Reference proteome</keyword>
<dbReference type="PANTHER" id="PTHR35391:SF7">
    <property type="entry name" value="C2H2-TYPE DOMAIN-CONTAINING PROTEIN"/>
    <property type="match status" value="1"/>
</dbReference>
<dbReference type="AlphaFoldDB" id="A0A8H5NLK2"/>
<evidence type="ECO:0000313" key="3">
    <source>
        <dbReference type="EMBL" id="KAF5569138.1"/>
    </source>
</evidence>
<organism evidence="3 4">
    <name type="scientific">Fusarium pseudoanthophilum</name>
    <dbReference type="NCBI Taxonomy" id="48495"/>
    <lineage>
        <taxon>Eukaryota</taxon>
        <taxon>Fungi</taxon>
        <taxon>Dikarya</taxon>
        <taxon>Ascomycota</taxon>
        <taxon>Pezizomycotina</taxon>
        <taxon>Sordariomycetes</taxon>
        <taxon>Hypocreomycetidae</taxon>
        <taxon>Hypocreales</taxon>
        <taxon>Nectriaceae</taxon>
        <taxon>Fusarium</taxon>
        <taxon>Fusarium fujikuroi species complex</taxon>
    </lineage>
</organism>
<feature type="compositionally biased region" description="Acidic residues" evidence="1">
    <location>
        <begin position="614"/>
        <end position="623"/>
    </location>
</feature>
<dbReference type="InterPro" id="IPR013087">
    <property type="entry name" value="Znf_C2H2_type"/>
</dbReference>
<dbReference type="PROSITE" id="PS00028">
    <property type="entry name" value="ZINC_FINGER_C2H2_1"/>
    <property type="match status" value="1"/>
</dbReference>
<comment type="caution">
    <text evidence="3">The sequence shown here is derived from an EMBL/GenBank/DDBJ whole genome shotgun (WGS) entry which is preliminary data.</text>
</comment>
<dbReference type="Proteomes" id="UP000544095">
    <property type="component" value="Unassembled WGS sequence"/>
</dbReference>
<feature type="region of interest" description="Disordered" evidence="1">
    <location>
        <begin position="309"/>
        <end position="330"/>
    </location>
</feature>
<dbReference type="PANTHER" id="PTHR35391">
    <property type="entry name" value="C2H2-TYPE DOMAIN-CONTAINING PROTEIN-RELATED"/>
    <property type="match status" value="1"/>
</dbReference>
<keyword evidence="3" id="KW-0808">Transferase</keyword>
<sequence length="916" mass="103793">MEDPSPMFKGLGRCILDAFESLADRPWVVDERPSRNQVLIQHQRFLLWARSLGLNQIGHASLDYRLRDSTVVRDTLANVLHELGEHLGHSQVSSIIIGNRLPLEQDAQAQQDMAATAGDNRDSDDESVLSSVSSIGSFKEIDFRFASLVTRIDSLYELALIIRNPQNRPQRSNRDLYTHIPATQRDEYIDQQIEIETARLSYVHSQQLLRDFDHQHLFELNLTQGQLLEKYSSATNWLIRRTGQANARRKQQFIYWRTHAGRLAHDVVESQSAVDTNEIGKTDRYSPDLQDFANKSVPPISMATTATGMISDTPGQQINPELSDSKSVISRESRVSTAISPTGETLTWPLPPKPLGDMWFSCPYCGILCPEEYLGRDEWRVHQIHDLQPYHCTYEDCTDPNRVYGSRQDWIDHENQHRRVWHCHVHGEEFETQPEYIQHLREAKDQHKPQDEFPEMIAAAVGSSKDPNRDCPFCPTDFVDVRTMQKHIRYHLERLSLYVLPDIYEHGGGDSTSVQSSESMKLLGRRGRKNSIIADFSTEESDAFSTDIFDPPVRESLNPSTGPEDLAHYLEQNNSMDKSFGSWFMEGWFTQIDDHSDSQTLQPPPYGDGLSAGEEADYETSEGEDPHRENQADEPLWILEMPLEDQVIGEDNTFHTQNASLGDWEGRNVFGRTTADIHARVELLSVNHGSYNDGEEKATLLVLRFRFDPQKRSRRVLRARVQIEFFAEDESTLMVDSIAPEQRWMVVPTPDTETTTRGGQLKSDASGLPSREAGASASLEKTYSRDVKDATTITGSKNLGTGKDSGDSTVAVWNIQENEIRKTGVPDSVTTTILLRRSSDERFSAVVTLEAEIDRFTRLERKFAKTPLDHPILFNPKETTALGKKGRSFGAKDLASVDLNQLCEARFAVEAPFTVK</sequence>
<gene>
    <name evidence="3" type="ORF">FPANT_13976</name>
</gene>
<evidence type="ECO:0000259" key="2">
    <source>
        <dbReference type="PROSITE" id="PS00028"/>
    </source>
</evidence>
<reference evidence="3 4" key="1">
    <citation type="submission" date="2020-05" db="EMBL/GenBank/DDBJ databases">
        <title>Identification and distribution of gene clusters putatively required for synthesis of sphingolipid metabolism inhibitors in phylogenetically diverse species of the filamentous fungus Fusarium.</title>
        <authorList>
            <person name="Kim H.-S."/>
            <person name="Busman M."/>
            <person name="Brown D.W."/>
            <person name="Divon H."/>
            <person name="Uhlig S."/>
            <person name="Proctor R.H."/>
        </authorList>
    </citation>
    <scope>NUCLEOTIDE SEQUENCE [LARGE SCALE GENOMIC DNA]</scope>
    <source>
        <strain evidence="3 4">NRRL 25211</strain>
    </source>
</reference>